<organism evidence="1 2">
    <name type="scientific">Pseudomonas japonica</name>
    <dbReference type="NCBI Taxonomy" id="256466"/>
    <lineage>
        <taxon>Bacteria</taxon>
        <taxon>Pseudomonadati</taxon>
        <taxon>Pseudomonadota</taxon>
        <taxon>Gammaproteobacteria</taxon>
        <taxon>Pseudomonadales</taxon>
        <taxon>Pseudomonadaceae</taxon>
        <taxon>Pseudomonas</taxon>
    </lineage>
</organism>
<dbReference type="STRING" id="1215104.GCA_000730585_01036"/>
<protein>
    <recommendedName>
        <fullName evidence="3">Transposase</fullName>
    </recommendedName>
</protein>
<accession>A0A239JIA4</accession>
<proteinExistence type="predicted"/>
<dbReference type="RefSeq" id="WP_156994715.1">
    <property type="nucleotide sequence ID" value="NZ_FZOL01000022.1"/>
</dbReference>
<dbReference type="EMBL" id="FZOL01000022">
    <property type="protein sequence ID" value="SNT05128.1"/>
    <property type="molecule type" value="Genomic_DNA"/>
</dbReference>
<name>A0A239JIA4_9PSED</name>
<gene>
    <name evidence="1" type="ORF">SAMN05444352_12252</name>
</gene>
<evidence type="ECO:0008006" key="3">
    <source>
        <dbReference type="Google" id="ProtNLM"/>
    </source>
</evidence>
<dbReference type="Proteomes" id="UP000198407">
    <property type="component" value="Unassembled WGS sequence"/>
</dbReference>
<sequence>MTQPYITARTVKRVCISTMRAMRIAAKNTFSLAKRLFDAVIKEYSKPYL</sequence>
<evidence type="ECO:0000313" key="2">
    <source>
        <dbReference type="Proteomes" id="UP000198407"/>
    </source>
</evidence>
<dbReference type="AlphaFoldDB" id="A0A239JIA4"/>
<keyword evidence="2" id="KW-1185">Reference proteome</keyword>
<evidence type="ECO:0000313" key="1">
    <source>
        <dbReference type="EMBL" id="SNT05128.1"/>
    </source>
</evidence>
<reference evidence="2" key="1">
    <citation type="submission" date="2017-06" db="EMBL/GenBank/DDBJ databases">
        <authorList>
            <person name="Varghese N."/>
            <person name="Submissions S."/>
        </authorList>
    </citation>
    <scope>NUCLEOTIDE SEQUENCE [LARGE SCALE GENOMIC DNA]</scope>
    <source>
        <strain evidence="2">DSM 22348</strain>
    </source>
</reference>